<keyword evidence="1" id="KW-1133">Transmembrane helix</keyword>
<dbReference type="Proteomes" id="UP000886998">
    <property type="component" value="Unassembled WGS sequence"/>
</dbReference>
<name>A0A8X6WR32_9ARAC</name>
<keyword evidence="3" id="KW-1185">Reference proteome</keyword>
<proteinExistence type="predicted"/>
<evidence type="ECO:0000313" key="2">
    <source>
        <dbReference type="EMBL" id="GFY38526.1"/>
    </source>
</evidence>
<feature type="transmembrane region" description="Helical" evidence="1">
    <location>
        <begin position="12"/>
        <end position="29"/>
    </location>
</feature>
<dbReference type="EMBL" id="BMAV01000902">
    <property type="protein sequence ID" value="GFY38526.1"/>
    <property type="molecule type" value="Genomic_DNA"/>
</dbReference>
<accession>A0A8X6WR32</accession>
<sequence>MNRISKHTSFDYHYLLQLLLFISFVALRNHKSSTICWSPTELSLFVVTQNQVYKDFGLMLHTVYLHYHTKEHLTGLFSLEVL</sequence>
<comment type="caution">
    <text evidence="2">The sequence shown here is derived from an EMBL/GenBank/DDBJ whole genome shotgun (WGS) entry which is preliminary data.</text>
</comment>
<reference evidence="2" key="1">
    <citation type="submission" date="2020-08" db="EMBL/GenBank/DDBJ databases">
        <title>Multicomponent nature underlies the extraordinary mechanical properties of spider dragline silk.</title>
        <authorList>
            <person name="Kono N."/>
            <person name="Nakamura H."/>
            <person name="Mori M."/>
            <person name="Yoshida Y."/>
            <person name="Ohtoshi R."/>
            <person name="Malay A.D."/>
            <person name="Moran D.A.P."/>
            <person name="Tomita M."/>
            <person name="Numata K."/>
            <person name="Arakawa K."/>
        </authorList>
    </citation>
    <scope>NUCLEOTIDE SEQUENCE</scope>
</reference>
<gene>
    <name evidence="2" type="ORF">TNIN_463161</name>
</gene>
<dbReference type="OrthoDB" id="10538443at2759"/>
<protein>
    <submittedName>
        <fullName evidence="2">Uncharacterized protein</fullName>
    </submittedName>
</protein>
<dbReference type="AlphaFoldDB" id="A0A8X6WR32"/>
<evidence type="ECO:0000256" key="1">
    <source>
        <dbReference type="SAM" id="Phobius"/>
    </source>
</evidence>
<keyword evidence="1" id="KW-0812">Transmembrane</keyword>
<organism evidence="2 3">
    <name type="scientific">Trichonephila inaurata madagascariensis</name>
    <dbReference type="NCBI Taxonomy" id="2747483"/>
    <lineage>
        <taxon>Eukaryota</taxon>
        <taxon>Metazoa</taxon>
        <taxon>Ecdysozoa</taxon>
        <taxon>Arthropoda</taxon>
        <taxon>Chelicerata</taxon>
        <taxon>Arachnida</taxon>
        <taxon>Araneae</taxon>
        <taxon>Araneomorphae</taxon>
        <taxon>Entelegynae</taxon>
        <taxon>Araneoidea</taxon>
        <taxon>Nephilidae</taxon>
        <taxon>Trichonephila</taxon>
        <taxon>Trichonephila inaurata</taxon>
    </lineage>
</organism>
<evidence type="ECO:0000313" key="3">
    <source>
        <dbReference type="Proteomes" id="UP000886998"/>
    </source>
</evidence>
<keyword evidence="1" id="KW-0472">Membrane</keyword>